<dbReference type="EMBL" id="CCYA01000276">
    <property type="protein sequence ID" value="CEH18934.1"/>
    <property type="molecule type" value="Genomic_DNA"/>
</dbReference>
<evidence type="ECO:0000313" key="3">
    <source>
        <dbReference type="Proteomes" id="UP000054845"/>
    </source>
</evidence>
<keyword evidence="3" id="KW-1185">Reference proteome</keyword>
<dbReference type="AlphaFoldDB" id="A0A0P1BSN0"/>
<name>A0A0P1BSN0_9BASI</name>
<accession>A0A0P1BSN0</accession>
<feature type="region of interest" description="Disordered" evidence="1">
    <location>
        <begin position="91"/>
        <end position="121"/>
    </location>
</feature>
<organism evidence="2 3">
    <name type="scientific">Ceraceosorus bombacis</name>
    <dbReference type="NCBI Taxonomy" id="401625"/>
    <lineage>
        <taxon>Eukaryota</taxon>
        <taxon>Fungi</taxon>
        <taxon>Dikarya</taxon>
        <taxon>Basidiomycota</taxon>
        <taxon>Ustilaginomycotina</taxon>
        <taxon>Exobasidiomycetes</taxon>
        <taxon>Ceraceosorales</taxon>
        <taxon>Ceraceosoraceae</taxon>
        <taxon>Ceraceosorus</taxon>
    </lineage>
</organism>
<reference evidence="2 3" key="1">
    <citation type="submission" date="2014-09" db="EMBL/GenBank/DDBJ databases">
        <authorList>
            <person name="Magalhaes I.L.F."/>
            <person name="Oliveira U."/>
            <person name="Santos F.R."/>
            <person name="Vidigal T.H.D.A."/>
            <person name="Brescovit A.D."/>
            <person name="Santos A.J."/>
        </authorList>
    </citation>
    <scope>NUCLEOTIDE SEQUENCE [LARGE SCALE GENOMIC DNA]</scope>
</reference>
<evidence type="ECO:0000256" key="1">
    <source>
        <dbReference type="SAM" id="MobiDB-lite"/>
    </source>
</evidence>
<evidence type="ECO:0000313" key="2">
    <source>
        <dbReference type="EMBL" id="CEH18934.1"/>
    </source>
</evidence>
<proteinExistence type="predicted"/>
<feature type="compositionally biased region" description="Basic and acidic residues" evidence="1">
    <location>
        <begin position="105"/>
        <end position="115"/>
    </location>
</feature>
<sequence>MTRIQTPHLSTLRQIDKTHAAVKDIGGFRANFSAYAPHETEPRRPDGLRMCTARLERIGELIGRKSRPHHITFHRRLGPLDSNSLPSAPSPFYDWDFEQGGNSSRPERWREEKTECMQADS</sequence>
<dbReference type="Proteomes" id="UP000054845">
    <property type="component" value="Unassembled WGS sequence"/>
</dbReference>
<protein>
    <submittedName>
        <fullName evidence="2">Uncharacterized protein</fullName>
    </submittedName>
</protein>